<keyword evidence="3" id="KW-1185">Reference proteome</keyword>
<reference evidence="3" key="1">
    <citation type="submission" date="2016-10" db="EMBL/GenBank/DDBJ databases">
        <authorList>
            <person name="Varghese N."/>
            <person name="Submissions S."/>
        </authorList>
    </citation>
    <scope>NUCLEOTIDE SEQUENCE [LARGE SCALE GENOMIC DNA]</scope>
    <source>
        <strain evidence="3">DSM 19110</strain>
    </source>
</reference>
<proteinExistence type="predicted"/>
<feature type="domain" description="Amidase" evidence="1">
    <location>
        <begin position="90"/>
        <end position="513"/>
    </location>
</feature>
<dbReference type="InterPro" id="IPR023631">
    <property type="entry name" value="Amidase_dom"/>
</dbReference>
<dbReference type="InterPro" id="IPR036928">
    <property type="entry name" value="AS_sf"/>
</dbReference>
<evidence type="ECO:0000313" key="3">
    <source>
        <dbReference type="Proteomes" id="UP000183200"/>
    </source>
</evidence>
<dbReference type="EMBL" id="FNGY01000017">
    <property type="protein sequence ID" value="SDO64857.1"/>
    <property type="molecule type" value="Genomic_DNA"/>
</dbReference>
<dbReference type="Pfam" id="PF01425">
    <property type="entry name" value="Amidase"/>
    <property type="match status" value="1"/>
</dbReference>
<name>A0A1H0L9H7_9SPHI</name>
<dbReference type="AlphaFoldDB" id="A0A1H0L9H7"/>
<protein>
    <submittedName>
        <fullName evidence="2">Amidase</fullName>
    </submittedName>
</protein>
<evidence type="ECO:0000259" key="1">
    <source>
        <dbReference type="Pfam" id="PF01425"/>
    </source>
</evidence>
<accession>A0A1H0L9H7</accession>
<dbReference type="Proteomes" id="UP000183200">
    <property type="component" value="Unassembled WGS sequence"/>
</dbReference>
<dbReference type="SUPFAM" id="SSF75304">
    <property type="entry name" value="Amidase signature (AS) enzymes"/>
    <property type="match status" value="1"/>
</dbReference>
<gene>
    <name evidence="2" type="ORF">SAMN05421820_11789</name>
</gene>
<dbReference type="PANTHER" id="PTHR42678">
    <property type="entry name" value="AMIDASE"/>
    <property type="match status" value="1"/>
</dbReference>
<dbReference type="PANTHER" id="PTHR42678:SF34">
    <property type="entry name" value="OS04G0183300 PROTEIN"/>
    <property type="match status" value="1"/>
</dbReference>
<dbReference type="RefSeq" id="WP_074612895.1">
    <property type="nucleotide sequence ID" value="NZ_FNGY01000017.1"/>
</dbReference>
<dbReference type="Gene3D" id="3.90.1300.10">
    <property type="entry name" value="Amidase signature (AS) domain"/>
    <property type="match status" value="1"/>
</dbReference>
<organism evidence="2 3">
    <name type="scientific">Pedobacter steynii</name>
    <dbReference type="NCBI Taxonomy" id="430522"/>
    <lineage>
        <taxon>Bacteria</taxon>
        <taxon>Pseudomonadati</taxon>
        <taxon>Bacteroidota</taxon>
        <taxon>Sphingobacteriia</taxon>
        <taxon>Sphingobacteriales</taxon>
        <taxon>Sphingobacteriaceae</taxon>
        <taxon>Pedobacter</taxon>
    </lineage>
</organism>
<sequence>MHNLKTVFIFLIVFFIAGKLIAQPAKKDARFERIQSETLKSEQLTSVLQQALVGFSDQKYQKLKPLVFERSIPEIQKAVQTGKLSYQDLTLFYLYRISKFETQHQTSLHAVIALNPEVLKEAKEKDLQLKNRKAKHGIFGMPILLKDNIGAENMKTTAGALALKDNETGDAFVVKRLKEKGALILGKVNLSEWAYYFCEKCPSGYSGIGGYTLNPYGPGIFDTGGSSSGTAVAVAANYAVAAIGTETAGSILSPSSQNSVVGLKPTLGLLSRSGIIPLSSSFDTPGPVTKSVVDNAIVLSAMLGKDKNDAASVESVMIADQSQSPDGSLLSGKRFGIIKAYLDIPLYAQAVEKLKKAGVIMVEVEPKRTGMSGSDFKLILNQDMKSDLAHYLSTDAGKNVQVRSVKDIVAFNQGNMELRAPYGQALLERVLHDSTSLSGLQEAKNRLETSCKLFFEEIFNKDKLDVVLSVNNYNAFEAAAAKYPAICVPMGYTPKGEPMSLTFIARPFGENKLIQLGMAYEKIDPVRKVPELYRD</sequence>
<evidence type="ECO:0000313" key="2">
    <source>
        <dbReference type="EMBL" id="SDO64857.1"/>
    </source>
</evidence>
<dbReference type="OrthoDB" id="9811471at2"/>